<keyword evidence="1" id="KW-0472">Membrane</keyword>
<protein>
    <recommendedName>
        <fullName evidence="4">Type II secretion system protein GspG C-terminal domain-containing protein</fullName>
    </recommendedName>
</protein>
<keyword evidence="1" id="KW-1133">Transmembrane helix</keyword>
<keyword evidence="1" id="KW-0812">Transmembrane</keyword>
<accession>A0A1G2PEE0</accession>
<reference evidence="2 3" key="1">
    <citation type="journal article" date="2016" name="Nat. Commun.">
        <title>Thousands of microbial genomes shed light on interconnected biogeochemical processes in an aquifer system.</title>
        <authorList>
            <person name="Anantharaman K."/>
            <person name="Brown C.T."/>
            <person name="Hug L.A."/>
            <person name="Sharon I."/>
            <person name="Castelle C.J."/>
            <person name="Probst A.J."/>
            <person name="Thomas B.C."/>
            <person name="Singh A."/>
            <person name="Wilkins M.J."/>
            <person name="Karaoz U."/>
            <person name="Brodie E.L."/>
            <person name="Williams K.H."/>
            <person name="Hubbard S.S."/>
            <person name="Banfield J.F."/>
        </authorList>
    </citation>
    <scope>NUCLEOTIDE SEQUENCE [LARGE SCALE GENOMIC DNA]</scope>
</reference>
<dbReference type="SUPFAM" id="SSF54523">
    <property type="entry name" value="Pili subunits"/>
    <property type="match status" value="1"/>
</dbReference>
<feature type="transmembrane region" description="Helical" evidence="1">
    <location>
        <begin position="72"/>
        <end position="93"/>
    </location>
</feature>
<name>A0A1G2PEE0_9BACT</name>
<dbReference type="InterPro" id="IPR045584">
    <property type="entry name" value="Pilin-like"/>
</dbReference>
<evidence type="ECO:0000256" key="1">
    <source>
        <dbReference type="SAM" id="Phobius"/>
    </source>
</evidence>
<evidence type="ECO:0008006" key="4">
    <source>
        <dbReference type="Google" id="ProtNLM"/>
    </source>
</evidence>
<comment type="caution">
    <text evidence="2">The sequence shown here is derived from an EMBL/GenBank/DDBJ whole genome shotgun (WGS) entry which is preliminary data.</text>
</comment>
<organism evidence="2 3">
    <name type="scientific">Candidatus Terrybacteria bacterium RIFCSPHIGHO2_01_FULL_43_35</name>
    <dbReference type="NCBI Taxonomy" id="1802361"/>
    <lineage>
        <taxon>Bacteria</taxon>
        <taxon>Candidatus Terryibacteriota</taxon>
    </lineage>
</organism>
<dbReference type="Gene3D" id="3.30.700.10">
    <property type="entry name" value="Glycoprotein, Type 4 Pilin"/>
    <property type="match status" value="1"/>
</dbReference>
<proteinExistence type="predicted"/>
<gene>
    <name evidence="2" type="ORF">A2828_02250</name>
</gene>
<dbReference type="EMBL" id="MHSR01000013">
    <property type="protein sequence ID" value="OHA46698.1"/>
    <property type="molecule type" value="Genomic_DNA"/>
</dbReference>
<evidence type="ECO:0000313" key="3">
    <source>
        <dbReference type="Proteomes" id="UP000178869"/>
    </source>
</evidence>
<dbReference type="Proteomes" id="UP000178869">
    <property type="component" value="Unassembled WGS sequence"/>
</dbReference>
<dbReference type="AlphaFoldDB" id="A0A1G2PEE0"/>
<evidence type="ECO:0000313" key="2">
    <source>
        <dbReference type="EMBL" id="OHA46698.1"/>
    </source>
</evidence>
<sequence>MANPELIKYLKDNASLPREQIWAQLRKAEWPDSEIQAAEDVIASEGGNVPNKVLKAATAGAKTSKSHRLPRIIFVLLGLTVILLSAVFATMPLQRSAAQKAQRDAQRERDMSTIKLAIESYYSKNGVYPATLEELLKEHIIGFIPNDPLASTNYTNYMYDVTADEKHYSLCAVFETAHKGTNCLWTDAIIIN</sequence>